<dbReference type="EMBL" id="AVOT02023028">
    <property type="protein sequence ID" value="MBW0512849.1"/>
    <property type="molecule type" value="Genomic_DNA"/>
</dbReference>
<evidence type="ECO:0000313" key="2">
    <source>
        <dbReference type="EMBL" id="MBW0512849.1"/>
    </source>
</evidence>
<gene>
    <name evidence="2" type="ORF">O181_052564</name>
</gene>
<keyword evidence="1" id="KW-0732">Signal</keyword>
<evidence type="ECO:0000256" key="1">
    <source>
        <dbReference type="SAM" id="SignalP"/>
    </source>
</evidence>
<comment type="caution">
    <text evidence="2">The sequence shown here is derived from an EMBL/GenBank/DDBJ whole genome shotgun (WGS) entry which is preliminary data.</text>
</comment>
<proteinExistence type="predicted"/>
<protein>
    <submittedName>
        <fullName evidence="2">Uncharacterized protein</fullName>
    </submittedName>
</protein>
<reference evidence="2" key="1">
    <citation type="submission" date="2021-03" db="EMBL/GenBank/DDBJ databases">
        <title>Draft genome sequence of rust myrtle Austropuccinia psidii MF-1, a brazilian biotype.</title>
        <authorList>
            <person name="Quecine M.C."/>
            <person name="Pachon D.M.R."/>
            <person name="Bonatelli M.L."/>
            <person name="Correr F.H."/>
            <person name="Franceschini L.M."/>
            <person name="Leite T.F."/>
            <person name="Margarido G.R.A."/>
            <person name="Almeida C.A."/>
            <person name="Ferrarezi J.A."/>
            <person name="Labate C.A."/>
        </authorList>
    </citation>
    <scope>NUCLEOTIDE SEQUENCE</scope>
    <source>
        <strain evidence="2">MF-1</strain>
    </source>
</reference>
<accession>A0A9Q3E0Y4</accession>
<evidence type="ECO:0000313" key="3">
    <source>
        <dbReference type="Proteomes" id="UP000765509"/>
    </source>
</evidence>
<feature type="chain" id="PRO_5040319135" evidence="1">
    <location>
        <begin position="31"/>
        <end position="135"/>
    </location>
</feature>
<feature type="signal peptide" evidence="1">
    <location>
        <begin position="1"/>
        <end position="30"/>
    </location>
</feature>
<sequence length="135" mass="15286">MWGPNHQSRTSPSTLGGVIFFLVLDLGNVGENWPKATFLVPWTPWNPWGTLIAPTDCGVWTMDHRDKKSPWPQMGLDTKNSRMDIDMERTQKHPKAISEAISSRTMGKRPLLVIMKGKMIIMMARRGPKINLTNS</sequence>
<organism evidence="2 3">
    <name type="scientific">Austropuccinia psidii MF-1</name>
    <dbReference type="NCBI Taxonomy" id="1389203"/>
    <lineage>
        <taxon>Eukaryota</taxon>
        <taxon>Fungi</taxon>
        <taxon>Dikarya</taxon>
        <taxon>Basidiomycota</taxon>
        <taxon>Pucciniomycotina</taxon>
        <taxon>Pucciniomycetes</taxon>
        <taxon>Pucciniales</taxon>
        <taxon>Sphaerophragmiaceae</taxon>
        <taxon>Austropuccinia</taxon>
    </lineage>
</organism>
<dbReference type="Proteomes" id="UP000765509">
    <property type="component" value="Unassembled WGS sequence"/>
</dbReference>
<name>A0A9Q3E0Y4_9BASI</name>
<dbReference type="AlphaFoldDB" id="A0A9Q3E0Y4"/>
<keyword evidence="3" id="KW-1185">Reference proteome</keyword>